<reference evidence="1 2" key="1">
    <citation type="submission" date="2023-10" db="EMBL/GenBank/DDBJ databases">
        <title>Development of a sustainable strategy for remediation of hydrocarbon-contaminated territories based on the waste exchange concept.</title>
        <authorList>
            <person name="Krivoruchko A."/>
        </authorList>
    </citation>
    <scope>NUCLEOTIDE SEQUENCE [LARGE SCALE GENOMIC DNA]</scope>
    <source>
        <strain evidence="1 2">IEGM 1327</strain>
    </source>
</reference>
<dbReference type="Proteomes" id="UP001186104">
    <property type="component" value="Unassembled WGS sequence"/>
</dbReference>
<keyword evidence="2" id="KW-1185">Reference proteome</keyword>
<comment type="caution">
    <text evidence="1">The sequence shown here is derived from an EMBL/GenBank/DDBJ whole genome shotgun (WGS) entry which is preliminary data.</text>
</comment>
<accession>A0ABU4D6I8</accession>
<organism evidence="1 2">
    <name type="scientific">Rhodococcus cerastii</name>
    <dbReference type="NCBI Taxonomy" id="908616"/>
    <lineage>
        <taxon>Bacteria</taxon>
        <taxon>Bacillati</taxon>
        <taxon>Actinomycetota</taxon>
        <taxon>Actinomycetes</taxon>
        <taxon>Mycobacteriales</taxon>
        <taxon>Nocardiaceae</taxon>
        <taxon>Rhodococcus</taxon>
    </lineage>
</organism>
<evidence type="ECO:0000313" key="2">
    <source>
        <dbReference type="Proteomes" id="UP001186104"/>
    </source>
</evidence>
<dbReference type="EMBL" id="JAWLKF010000018">
    <property type="protein sequence ID" value="MDV6305346.1"/>
    <property type="molecule type" value="Genomic_DNA"/>
</dbReference>
<gene>
    <name evidence="1" type="ORF">R3P93_22505</name>
</gene>
<proteinExistence type="predicted"/>
<evidence type="ECO:0000313" key="1">
    <source>
        <dbReference type="EMBL" id="MDV6305346.1"/>
    </source>
</evidence>
<dbReference type="RefSeq" id="WP_317534151.1">
    <property type="nucleotide sequence ID" value="NZ_JAWLKF010000018.1"/>
</dbReference>
<name>A0ABU4D6I8_9NOCA</name>
<sequence length="224" mass="23548">MSGETVVPSFLRIKLLSPAVVGVASSDPLDVDLEVTADALGLPYLPRHRLAARLRDAADDVAVAFPDMAGAFHDLLGSSRRLTGTRMLHVGHGELPRSVQAAAAHAVLSEAASTVDSDIPRPLAARIRAAYTEVLASTARDDDGAPIPGTFRRIRAIRAGTVFAAPVAFRRGTVGADHRRALALMCVALEQIGSGSSRGLGQIEASLDGDLEHTRDLAFGRSQT</sequence>
<protein>
    <submittedName>
        <fullName evidence="1">Uncharacterized protein</fullName>
    </submittedName>
</protein>